<dbReference type="Pfam" id="PF24436">
    <property type="entry name" value="INTS7_N"/>
    <property type="match status" value="1"/>
</dbReference>
<keyword evidence="5" id="KW-1185">Reference proteome</keyword>
<reference evidence="4" key="1">
    <citation type="submission" date="2020-01" db="EMBL/GenBank/DDBJ databases">
        <title>Genome sequence of Kobresia littledalei, the first chromosome-level genome in the family Cyperaceae.</title>
        <authorList>
            <person name="Qu G."/>
        </authorList>
    </citation>
    <scope>NUCLEOTIDE SEQUENCE</scope>
    <source>
        <strain evidence="4">C.B.Clarke</strain>
        <tissue evidence="4">Leaf</tissue>
    </source>
</reference>
<name>A0A833VVY7_9POAL</name>
<evidence type="ECO:0000313" key="4">
    <source>
        <dbReference type="EMBL" id="KAF3337513.1"/>
    </source>
</evidence>
<dbReference type="InterPro" id="IPR055195">
    <property type="entry name" value="INTS7_C_plant"/>
</dbReference>
<dbReference type="PANTHER" id="PTHR13322">
    <property type="entry name" value="C1ORF73 PROTEIN"/>
    <property type="match status" value="1"/>
</dbReference>
<dbReference type="Proteomes" id="UP000623129">
    <property type="component" value="Unassembled WGS sequence"/>
</dbReference>
<dbReference type="InterPro" id="IPR056516">
    <property type="entry name" value="INTS7_N"/>
</dbReference>
<dbReference type="EMBL" id="SWLB01000006">
    <property type="protein sequence ID" value="KAF3337513.1"/>
    <property type="molecule type" value="Genomic_DNA"/>
</dbReference>
<organism evidence="4 5">
    <name type="scientific">Carex littledalei</name>
    <dbReference type="NCBI Taxonomy" id="544730"/>
    <lineage>
        <taxon>Eukaryota</taxon>
        <taxon>Viridiplantae</taxon>
        <taxon>Streptophyta</taxon>
        <taxon>Embryophyta</taxon>
        <taxon>Tracheophyta</taxon>
        <taxon>Spermatophyta</taxon>
        <taxon>Magnoliopsida</taxon>
        <taxon>Liliopsida</taxon>
        <taxon>Poales</taxon>
        <taxon>Cyperaceae</taxon>
        <taxon>Cyperoideae</taxon>
        <taxon>Cariceae</taxon>
        <taxon>Carex</taxon>
        <taxon>Carex subgen. Euthyceras</taxon>
    </lineage>
</organism>
<dbReference type="InterPro" id="IPR016024">
    <property type="entry name" value="ARM-type_fold"/>
</dbReference>
<dbReference type="Pfam" id="PF22966">
    <property type="entry name" value="INTS7_C_plants"/>
    <property type="match status" value="1"/>
</dbReference>
<evidence type="ECO:0000259" key="2">
    <source>
        <dbReference type="Pfam" id="PF22966"/>
    </source>
</evidence>
<feature type="domain" description="Integrator complex subunit 7-like C-terminal" evidence="2">
    <location>
        <begin position="913"/>
        <end position="1078"/>
    </location>
</feature>
<comment type="similarity">
    <text evidence="1">Belongs to the Integrator subunit 7 family.</text>
</comment>
<dbReference type="InterPro" id="IPR033060">
    <property type="entry name" value="INTS7"/>
</dbReference>
<sequence length="1081" mass="121890">MEKIPAACAMEWSIELDKGLRSKHADLRKLALEKIGPRLQQLSLEPTITKSVADIYDLVPGEDRIFTNTIILRLCNALENGDNQTRRLVLKIFLLELKQLEEMNKGYKGILSKERLSNSSEILRRLKSVFYCGGFEEKALALRMFGCMADVSKDSLEIRSLVLSSLDSLDDREVIAALFASSCFSLLAEDFACIFLQLLPNIITSLRASAAVVLMAVRALSKIRCTFDVASRAYKVGRVLVTDLLEEGLKPVMLSSLTILASKFCILSSQQVSLLLELMRQESSPLVKERSVNCLYLLISRDASYFTARMEDFAVLLLVTEDVNLLLKYQYRALRILHRLLCNSIANGTFLEAPDLLKLIQVFKRISYSPEKEKRILSLQVLVEIACKYQNEIASGNEHDLSMLDDFVTTTVFDQIMSLAEKYSDTSEELTEMISTEFKTLLGFSLQITKNNPSAGFFALEKALSLIDVLEKGSTNSVKNLHSSMFRFLNISLANILETRGVNLDLYPRLITLVESIQETSYERFCFTINVCKTKHDGCFEPSNRKLRICTEIKALRLVKKIFEEINYWDAYKIGIYSCCEGLWFCSAFIFKKLVGLSKLNVYNSWFKFLLLFSASETEIRLLLFPKPGLQLVQELNKEVDSSEEDIVSCEGINNDYENVNLHSFEGKLCRVCETLHSLDQILESNFEFYLQRWFVSLRVRFLESVIELNRIISKSEIGNGNLKGFLLDLFSCTIKFTHLAKEYDLVAISYLETDSKSLGIISSLALVCSLLAFCTGFLLAFLPRVDGTSFSIIPVLEDLFGRLHGFGTETTPRWQQFLPPDSEVIGLLGSFQPRKYKGHFGTFHNDCQSLCEFALTGLDQLRDSFTKELLEDASRSTLLNKGVGFLSEVLLNCIGLNLRLPKCFFKIRPSIGAELFMFDSGPRKGSEISISLGSHLSLTLCIQLKNVADHTLSSINQVHCIISVSPSQTFSSPNAINFNPSISKEMVELNTKLLQYVKNVSRRVESVNIDEVEVGSVESYASFEINGRGQGFGSCLLDISNFDEGLYQIKWHSGFVDEKGVYWSLLPLNAGIVFSIKKTE</sequence>
<evidence type="ECO:0000313" key="5">
    <source>
        <dbReference type="Proteomes" id="UP000623129"/>
    </source>
</evidence>
<dbReference type="GO" id="GO:0034472">
    <property type="term" value="P:snRNA 3'-end processing"/>
    <property type="evidence" value="ECO:0007669"/>
    <property type="project" value="TreeGrafter"/>
</dbReference>
<dbReference type="AlphaFoldDB" id="A0A833VVY7"/>
<protein>
    <submittedName>
        <fullName evidence="4">Integrator complex subunit 7</fullName>
    </submittedName>
</protein>
<evidence type="ECO:0000259" key="3">
    <source>
        <dbReference type="Pfam" id="PF24436"/>
    </source>
</evidence>
<proteinExistence type="inferred from homology"/>
<gene>
    <name evidence="4" type="ORF">FCM35_KLT18100</name>
</gene>
<dbReference type="OrthoDB" id="1921953at2759"/>
<feature type="domain" description="Integrator complex subunit 7 N-terminal" evidence="3">
    <location>
        <begin position="65"/>
        <end position="575"/>
    </location>
</feature>
<accession>A0A833VVY7</accession>
<comment type="caution">
    <text evidence="4">The sequence shown here is derived from an EMBL/GenBank/DDBJ whole genome shotgun (WGS) entry which is preliminary data.</text>
</comment>
<dbReference type="SUPFAM" id="SSF48371">
    <property type="entry name" value="ARM repeat"/>
    <property type="match status" value="1"/>
</dbReference>
<evidence type="ECO:0000256" key="1">
    <source>
        <dbReference type="ARBA" id="ARBA00008565"/>
    </source>
</evidence>
<dbReference type="GO" id="GO:0032039">
    <property type="term" value="C:integrator complex"/>
    <property type="evidence" value="ECO:0007669"/>
    <property type="project" value="InterPro"/>
</dbReference>
<dbReference type="PANTHER" id="PTHR13322:SF2">
    <property type="entry name" value="INTEGRATOR COMPLEX SUBUNIT 7"/>
    <property type="match status" value="1"/>
</dbReference>